<feature type="non-terminal residue" evidence="2">
    <location>
        <position position="1"/>
    </location>
</feature>
<evidence type="ECO:0000313" key="3">
    <source>
        <dbReference type="Proteomes" id="UP001328107"/>
    </source>
</evidence>
<proteinExistence type="predicted"/>
<reference evidence="3" key="1">
    <citation type="submission" date="2022-10" db="EMBL/GenBank/DDBJ databases">
        <title>Genome assembly of Pristionchus species.</title>
        <authorList>
            <person name="Yoshida K."/>
            <person name="Sommer R.J."/>
        </authorList>
    </citation>
    <scope>NUCLEOTIDE SEQUENCE [LARGE SCALE GENOMIC DNA]</scope>
    <source>
        <strain evidence="3">RS5460</strain>
    </source>
</reference>
<comment type="caution">
    <text evidence="2">The sequence shown here is derived from an EMBL/GenBank/DDBJ whole genome shotgun (WGS) entry which is preliminary data.</text>
</comment>
<name>A0AAN5IFZ0_9BILA</name>
<dbReference type="EMBL" id="BTRK01000006">
    <property type="protein sequence ID" value="GMR61966.1"/>
    <property type="molecule type" value="Genomic_DNA"/>
</dbReference>
<gene>
    <name evidence="2" type="ORF">PMAYCL1PPCAC_32161</name>
</gene>
<evidence type="ECO:0000256" key="1">
    <source>
        <dbReference type="SAM" id="MobiDB-lite"/>
    </source>
</evidence>
<dbReference type="Proteomes" id="UP001328107">
    <property type="component" value="Unassembled WGS sequence"/>
</dbReference>
<feature type="non-terminal residue" evidence="2">
    <location>
        <position position="359"/>
    </location>
</feature>
<accession>A0AAN5IFZ0</accession>
<sequence>GYLEFEHSYLYDMYDFKGTPYYPIEVCKDAGCRVYLTYILDDMGDQYNGPFTIEIEGITKTSFYDLNRLTLPNREKGFLDIPKGTAEFVVHNPHNNGGTRPLALWVVLNSAPSLDTIAVFEAANGGAIATTARNVVLMSVSPFTATATMTGKYAVTIKPSPFDMLGNAECEYVLKMDDAISPSFSQSFSSPIISFGFDSAISMQLNTDLSFPVDRAINASGYLSGPGYIGCADKALVFRNENYVTGTASFNETFNVKGQTRRHISFYGDLNTDDTAPIMLYDMDTDGEPLRILGNQNDNTSTWEYEMDTSSFSIHWDSLFWCNETFMIRYDVGGPVGPPGTKATKSPIEVTTTSASLRS</sequence>
<protein>
    <submittedName>
        <fullName evidence="2">Uncharacterized protein</fullName>
    </submittedName>
</protein>
<dbReference type="AlphaFoldDB" id="A0AAN5IFZ0"/>
<feature type="region of interest" description="Disordered" evidence="1">
    <location>
        <begin position="338"/>
        <end position="359"/>
    </location>
</feature>
<evidence type="ECO:0000313" key="2">
    <source>
        <dbReference type="EMBL" id="GMR61966.1"/>
    </source>
</evidence>
<keyword evidence="3" id="KW-1185">Reference proteome</keyword>
<organism evidence="2 3">
    <name type="scientific">Pristionchus mayeri</name>
    <dbReference type="NCBI Taxonomy" id="1317129"/>
    <lineage>
        <taxon>Eukaryota</taxon>
        <taxon>Metazoa</taxon>
        <taxon>Ecdysozoa</taxon>
        <taxon>Nematoda</taxon>
        <taxon>Chromadorea</taxon>
        <taxon>Rhabditida</taxon>
        <taxon>Rhabditina</taxon>
        <taxon>Diplogasteromorpha</taxon>
        <taxon>Diplogasteroidea</taxon>
        <taxon>Neodiplogasteridae</taxon>
        <taxon>Pristionchus</taxon>
    </lineage>
</organism>
<feature type="compositionally biased region" description="Polar residues" evidence="1">
    <location>
        <begin position="349"/>
        <end position="359"/>
    </location>
</feature>